<protein>
    <submittedName>
        <fullName evidence="2">Uncharacterized protein</fullName>
    </submittedName>
</protein>
<gene>
    <name evidence="2" type="ORF">GM418_01635</name>
</gene>
<name>A0A6I6JMR3_9BACT</name>
<evidence type="ECO:0000313" key="2">
    <source>
        <dbReference type="EMBL" id="QGY42399.1"/>
    </source>
</evidence>
<evidence type="ECO:0000313" key="3">
    <source>
        <dbReference type="Proteomes" id="UP000428260"/>
    </source>
</evidence>
<dbReference type="Proteomes" id="UP000428260">
    <property type="component" value="Chromosome"/>
</dbReference>
<sequence>MHNQNLVQANILSFQLFYTSLCVVLIGFSCKPYIQNDIVNDEIVLQIDSFKITKYEFEKNKKRAIESKTFGNTNNWSEQYVNNAYFLADAYSEKYDTISAINKKVNYAARTMLGQYKGYLWNKVEEPKLVFTKKEIKNIHKKQNKTFELEYFIFPDSDSFFSIFENDINIKTKADFLKVVEKCKTSTIKHKHIQLLYPFDELEPVKNIIYSLDDEEAAKISLDDNKILVVYLKKKSERKQKDFKREEEAIKLRYTHLKEKQIVNNKRDFIYSKADININKKVKDELFRKIKESSRAEENTFFSSDTILTYNQNNETKALLVSDFFDYYYNNPLTPIITNNATLEETLKQIVLEKYLYFECVNLGITNSKEFLLDKKNYKNSLVLGKYIEDNFLSEEVHQKELSEYYNNNKNNFTTCRKCSVCILTFKNTNSAISHVFQLDKIATQGGIKNQSDTILMNLDSYQKEVAIDISDKKYSTEIIEKLFTADLNKRIGPIEFNNKAIVLVKTNEFGKEILPFEIARKKIKKQLVTAKMERLKTNRLNTLRNRYAITINTIKQ</sequence>
<dbReference type="AlphaFoldDB" id="A0A6I6JMR3"/>
<organism evidence="2 3">
    <name type="scientific">Maribellus comscasis</name>
    <dbReference type="NCBI Taxonomy" id="2681766"/>
    <lineage>
        <taxon>Bacteria</taxon>
        <taxon>Pseudomonadati</taxon>
        <taxon>Bacteroidota</taxon>
        <taxon>Bacteroidia</taxon>
        <taxon>Marinilabiliales</taxon>
        <taxon>Prolixibacteraceae</taxon>
        <taxon>Maribellus</taxon>
    </lineage>
</organism>
<keyword evidence="1" id="KW-1133">Transmembrane helix</keyword>
<proteinExistence type="predicted"/>
<accession>A0A6I6JMR3</accession>
<dbReference type="RefSeq" id="WP_158862512.1">
    <property type="nucleotide sequence ID" value="NZ_CP046401.1"/>
</dbReference>
<reference evidence="2 3" key="1">
    <citation type="submission" date="2019-11" db="EMBL/GenBank/DDBJ databases">
        <authorList>
            <person name="Zheng R.K."/>
            <person name="Sun C.M."/>
        </authorList>
    </citation>
    <scope>NUCLEOTIDE SEQUENCE [LARGE SCALE GENOMIC DNA]</scope>
    <source>
        <strain evidence="2 3">WC007</strain>
    </source>
</reference>
<keyword evidence="3" id="KW-1185">Reference proteome</keyword>
<keyword evidence="1" id="KW-0812">Transmembrane</keyword>
<keyword evidence="1" id="KW-0472">Membrane</keyword>
<dbReference type="EMBL" id="CP046401">
    <property type="protein sequence ID" value="QGY42399.1"/>
    <property type="molecule type" value="Genomic_DNA"/>
</dbReference>
<dbReference type="KEGG" id="mcos:GM418_01635"/>
<feature type="transmembrane region" description="Helical" evidence="1">
    <location>
        <begin position="7"/>
        <end position="28"/>
    </location>
</feature>
<evidence type="ECO:0000256" key="1">
    <source>
        <dbReference type="SAM" id="Phobius"/>
    </source>
</evidence>